<keyword evidence="2" id="KW-1185">Reference proteome</keyword>
<evidence type="ECO:0000313" key="2">
    <source>
        <dbReference type="Proteomes" id="UP000189940"/>
    </source>
</evidence>
<dbReference type="EMBL" id="MWPQ01000058">
    <property type="protein sequence ID" value="OPH81568.1"/>
    <property type="molecule type" value="Genomic_DNA"/>
</dbReference>
<dbReference type="RefSeq" id="WP_079448179.1">
    <property type="nucleotide sequence ID" value="NZ_JAVDPZ010000044.1"/>
</dbReference>
<evidence type="ECO:0000313" key="1">
    <source>
        <dbReference type="EMBL" id="OPH81568.1"/>
    </source>
</evidence>
<protein>
    <submittedName>
        <fullName evidence="1">Uncharacterized protein</fullName>
    </submittedName>
</protein>
<comment type="caution">
    <text evidence="1">The sequence shown here is derived from an EMBL/GenBank/DDBJ whole genome shotgun (WGS) entry which is preliminary data.</text>
</comment>
<reference evidence="1 2" key="1">
    <citation type="submission" date="2017-02" db="EMBL/GenBank/DDBJ databases">
        <title>Genome sequence of the nitrite-oxidizing bacterium Nitrobacter vulgaris strain Ab1.</title>
        <authorList>
            <person name="Mellbye B.L."/>
            <person name="Davis E.W."/>
            <person name="Spieck E."/>
            <person name="Chang J.H."/>
            <person name="Bottomley P.J."/>
            <person name="Sayavedra-Soto L.A."/>
        </authorList>
    </citation>
    <scope>NUCLEOTIDE SEQUENCE [LARGE SCALE GENOMIC DNA]</scope>
    <source>
        <strain evidence="1 2">Ab1</strain>
    </source>
</reference>
<name>A0A1V4HUA0_NITVU</name>
<sequence length="90" mass="9837">MIVTARDGGIRPAVTKPTPTKRGFRAAPLAERTAKKELKSGILAVEAVVFFRKATIISSKEATANSIRYGEVYGSGVDILHHFAKKRRLI</sequence>
<accession>A0A1V4HUA0</accession>
<dbReference type="AlphaFoldDB" id="A0A1V4HUA0"/>
<proteinExistence type="predicted"/>
<organism evidence="1 2">
    <name type="scientific">Nitrobacter vulgaris</name>
    <dbReference type="NCBI Taxonomy" id="29421"/>
    <lineage>
        <taxon>Bacteria</taxon>
        <taxon>Pseudomonadati</taxon>
        <taxon>Pseudomonadota</taxon>
        <taxon>Alphaproteobacteria</taxon>
        <taxon>Hyphomicrobiales</taxon>
        <taxon>Nitrobacteraceae</taxon>
        <taxon>Nitrobacter</taxon>
    </lineage>
</organism>
<dbReference type="Proteomes" id="UP000189940">
    <property type="component" value="Unassembled WGS sequence"/>
</dbReference>
<gene>
    <name evidence="1" type="ORF">B2M20_16790</name>
</gene>